<dbReference type="SMART" id="SM00271">
    <property type="entry name" value="DnaJ"/>
    <property type="match status" value="1"/>
</dbReference>
<evidence type="ECO:0000259" key="1">
    <source>
        <dbReference type="SMART" id="SM00271"/>
    </source>
</evidence>
<dbReference type="InterPro" id="IPR001623">
    <property type="entry name" value="DnaJ_domain"/>
</dbReference>
<dbReference type="CDD" id="cd06257">
    <property type="entry name" value="DnaJ"/>
    <property type="match status" value="1"/>
</dbReference>
<feature type="domain" description="J" evidence="1">
    <location>
        <begin position="38"/>
        <end position="92"/>
    </location>
</feature>
<dbReference type="EMBL" id="BMKL01000001">
    <property type="protein sequence ID" value="GGD85148.1"/>
    <property type="molecule type" value="Genomic_DNA"/>
</dbReference>
<dbReference type="RefSeq" id="WP_188643343.1">
    <property type="nucleotide sequence ID" value="NZ_BMKL01000001.1"/>
</dbReference>
<evidence type="ECO:0000313" key="2">
    <source>
        <dbReference type="EMBL" id="GGD85148.1"/>
    </source>
</evidence>
<comment type="caution">
    <text evidence="2">The sequence shown here is derived from an EMBL/GenBank/DDBJ whole genome shotgun (WGS) entry which is preliminary data.</text>
</comment>
<protein>
    <recommendedName>
        <fullName evidence="1">J domain-containing protein</fullName>
    </recommendedName>
</protein>
<dbReference type="PROSITE" id="PS51257">
    <property type="entry name" value="PROKAR_LIPOPROTEIN"/>
    <property type="match status" value="1"/>
</dbReference>
<dbReference type="Gene3D" id="1.10.287.110">
    <property type="entry name" value="DnaJ domain"/>
    <property type="match status" value="1"/>
</dbReference>
<dbReference type="InterPro" id="IPR036869">
    <property type="entry name" value="J_dom_sf"/>
</dbReference>
<dbReference type="SUPFAM" id="SSF46565">
    <property type="entry name" value="Chaperone J-domain"/>
    <property type="match status" value="1"/>
</dbReference>
<proteinExistence type="predicted"/>
<dbReference type="Proteomes" id="UP000619041">
    <property type="component" value="Unassembled WGS sequence"/>
</dbReference>
<keyword evidence="3" id="KW-1185">Reference proteome</keyword>
<accession>A0ABQ1RWW9</accession>
<sequence>MIKLLFIAALLSLACRSVLGKWPWEYLAAKPTRPQAVLKARQLLSVGHDASRSEIVEAHRRLIAAVHPDRGGTNEAVHAANAARDLLLSELSGTNRG</sequence>
<organism evidence="2 3">
    <name type="scientific">Tsuneonella deserti</name>
    <dbReference type="NCBI Taxonomy" id="2035528"/>
    <lineage>
        <taxon>Bacteria</taxon>
        <taxon>Pseudomonadati</taxon>
        <taxon>Pseudomonadota</taxon>
        <taxon>Alphaproteobacteria</taxon>
        <taxon>Sphingomonadales</taxon>
        <taxon>Erythrobacteraceae</taxon>
        <taxon>Tsuneonella</taxon>
    </lineage>
</organism>
<gene>
    <name evidence="2" type="ORF">GCM10011515_01040</name>
</gene>
<evidence type="ECO:0000313" key="3">
    <source>
        <dbReference type="Proteomes" id="UP000619041"/>
    </source>
</evidence>
<reference evidence="3" key="1">
    <citation type="journal article" date="2019" name="Int. J. Syst. Evol. Microbiol.">
        <title>The Global Catalogue of Microorganisms (GCM) 10K type strain sequencing project: providing services to taxonomists for standard genome sequencing and annotation.</title>
        <authorList>
            <consortium name="The Broad Institute Genomics Platform"/>
            <consortium name="The Broad Institute Genome Sequencing Center for Infectious Disease"/>
            <person name="Wu L."/>
            <person name="Ma J."/>
        </authorList>
    </citation>
    <scope>NUCLEOTIDE SEQUENCE [LARGE SCALE GENOMIC DNA]</scope>
    <source>
        <strain evidence="3">CGMCC 1.15959</strain>
    </source>
</reference>
<name>A0ABQ1RWW9_9SPHN</name>